<dbReference type="PROSITE" id="PS51819">
    <property type="entry name" value="VOC"/>
    <property type="match status" value="2"/>
</dbReference>
<feature type="domain" description="VOC" evidence="1">
    <location>
        <begin position="136"/>
        <end position="256"/>
    </location>
</feature>
<dbReference type="Pfam" id="PF00903">
    <property type="entry name" value="Glyoxalase"/>
    <property type="match status" value="2"/>
</dbReference>
<dbReference type="Proteomes" id="UP000535182">
    <property type="component" value="Unassembled WGS sequence"/>
</dbReference>
<dbReference type="InterPro" id="IPR037523">
    <property type="entry name" value="VOC_core"/>
</dbReference>
<dbReference type="InterPro" id="IPR029068">
    <property type="entry name" value="Glyas_Bleomycin-R_OHBP_Dase"/>
</dbReference>
<dbReference type="AlphaFoldDB" id="A0A9X0U618"/>
<evidence type="ECO:0000313" key="3">
    <source>
        <dbReference type="Proteomes" id="UP000535182"/>
    </source>
</evidence>
<name>A0A9X0U618_9BACT</name>
<dbReference type="EMBL" id="JACHEB010000011">
    <property type="protein sequence ID" value="MBB5330610.1"/>
    <property type="molecule type" value="Genomic_DNA"/>
</dbReference>
<comment type="caution">
    <text evidence="2">The sequence shown here is derived from an EMBL/GenBank/DDBJ whole genome shotgun (WGS) entry which is preliminary data.</text>
</comment>
<evidence type="ECO:0000313" key="2">
    <source>
        <dbReference type="EMBL" id="MBB5330610.1"/>
    </source>
</evidence>
<dbReference type="InterPro" id="IPR052164">
    <property type="entry name" value="Anthracycline_SecMetBiosynth"/>
</dbReference>
<dbReference type="RefSeq" id="WP_183980219.1">
    <property type="nucleotide sequence ID" value="NZ_JACHEB010000011.1"/>
</dbReference>
<accession>A0A9X0U618</accession>
<organism evidence="2 3">
    <name type="scientific">Tunturiibacter gelidiferens</name>
    <dbReference type="NCBI Taxonomy" id="3069689"/>
    <lineage>
        <taxon>Bacteria</taxon>
        <taxon>Pseudomonadati</taxon>
        <taxon>Acidobacteriota</taxon>
        <taxon>Terriglobia</taxon>
        <taxon>Terriglobales</taxon>
        <taxon>Acidobacteriaceae</taxon>
        <taxon>Tunturiibacter</taxon>
    </lineage>
</organism>
<proteinExistence type="predicted"/>
<dbReference type="Gene3D" id="3.10.180.10">
    <property type="entry name" value="2,3-Dihydroxybiphenyl 1,2-Dioxygenase, domain 1"/>
    <property type="match status" value="2"/>
</dbReference>
<keyword evidence="3" id="KW-1185">Reference proteome</keyword>
<feature type="domain" description="VOC" evidence="1">
    <location>
        <begin position="4"/>
        <end position="120"/>
    </location>
</feature>
<dbReference type="PANTHER" id="PTHR33993:SF14">
    <property type="entry name" value="GB|AAF24581.1"/>
    <property type="match status" value="1"/>
</dbReference>
<dbReference type="InterPro" id="IPR004360">
    <property type="entry name" value="Glyas_Fos-R_dOase_dom"/>
</dbReference>
<dbReference type="SUPFAM" id="SSF54593">
    <property type="entry name" value="Glyoxalase/Bleomycin resistance protein/Dihydroxybiphenyl dioxygenase"/>
    <property type="match status" value="2"/>
</dbReference>
<dbReference type="PANTHER" id="PTHR33993">
    <property type="entry name" value="GLYOXALASE-RELATED"/>
    <property type="match status" value="1"/>
</dbReference>
<gene>
    <name evidence="2" type="ORF">HDF14_004246</name>
</gene>
<evidence type="ECO:0000259" key="1">
    <source>
        <dbReference type="PROSITE" id="PS51819"/>
    </source>
</evidence>
<dbReference type="CDD" id="cd07247">
    <property type="entry name" value="SgaA_N_like"/>
    <property type="match status" value="2"/>
</dbReference>
<protein>
    <recommendedName>
        <fullName evidence="1">VOC domain-containing protein</fullName>
    </recommendedName>
</protein>
<reference evidence="2 3" key="1">
    <citation type="submission" date="2020-08" db="EMBL/GenBank/DDBJ databases">
        <title>Genomic Encyclopedia of Type Strains, Phase IV (KMG-V): Genome sequencing to study the core and pangenomes of soil and plant-associated prokaryotes.</title>
        <authorList>
            <person name="Whitman W."/>
        </authorList>
    </citation>
    <scope>NUCLEOTIDE SEQUENCE [LARGE SCALE GENOMIC DNA]</scope>
    <source>
        <strain evidence="2 3">X5P2</strain>
    </source>
</reference>
<sequence length="259" mass="28493">MADGFIWYELVTNDMDKAVNFYKKVVGWDIKDSGMPGMTYMLFGKDGKDVGGMMTWAGAGAPELPTQWMGHIHTAKLDEELKAVTADGGTIVKPAQDIPGVGRFAVVQDPQEVKYLLFEPGKGDVPPRLDQMAVGNVGWHELLTDDAAKAFDYYSKHYGWQKDLAHDMGAMGTYQTFRANTPLYTGGMMNRKGPGMPEGIPPHWQFYFTVDDIEAAQKRVIEAGGEIVMPPMDVPGGSRILQATDDQKGHFALMQGPKS</sequence>